<dbReference type="GO" id="GO:0006508">
    <property type="term" value="P:proteolysis"/>
    <property type="evidence" value="ECO:0007669"/>
    <property type="project" value="UniProtKB-KW"/>
</dbReference>
<dbReference type="InterPro" id="IPR046778">
    <property type="entry name" value="UPF0758_N"/>
</dbReference>
<dbReference type="Proteomes" id="UP000029736">
    <property type="component" value="Unassembled WGS sequence"/>
</dbReference>
<accession>A0A098SBB9</accession>
<organism evidence="8 9">
    <name type="scientific">Phaeodactylibacter xiamenensis</name>
    <dbReference type="NCBI Taxonomy" id="1524460"/>
    <lineage>
        <taxon>Bacteria</taxon>
        <taxon>Pseudomonadati</taxon>
        <taxon>Bacteroidota</taxon>
        <taxon>Saprospiria</taxon>
        <taxon>Saprospirales</taxon>
        <taxon>Haliscomenobacteraceae</taxon>
        <taxon>Phaeodactylibacter</taxon>
    </lineage>
</organism>
<keyword evidence="3" id="KW-0378">Hydrolase</keyword>
<dbReference type="Pfam" id="PF04002">
    <property type="entry name" value="RadC"/>
    <property type="match status" value="1"/>
</dbReference>
<dbReference type="PROSITE" id="PS50249">
    <property type="entry name" value="MPN"/>
    <property type="match status" value="1"/>
</dbReference>
<evidence type="ECO:0000256" key="4">
    <source>
        <dbReference type="ARBA" id="ARBA00022833"/>
    </source>
</evidence>
<dbReference type="InterPro" id="IPR025657">
    <property type="entry name" value="RadC_JAB"/>
</dbReference>
<dbReference type="CDD" id="cd08071">
    <property type="entry name" value="MPN_DUF2466"/>
    <property type="match status" value="1"/>
</dbReference>
<dbReference type="GO" id="GO:0046872">
    <property type="term" value="F:metal ion binding"/>
    <property type="evidence" value="ECO:0007669"/>
    <property type="project" value="UniProtKB-KW"/>
</dbReference>
<dbReference type="PANTHER" id="PTHR30471">
    <property type="entry name" value="DNA REPAIR PROTEIN RADC"/>
    <property type="match status" value="1"/>
</dbReference>
<dbReference type="EMBL" id="JPOS01000006">
    <property type="protein sequence ID" value="KGE89466.1"/>
    <property type="molecule type" value="Genomic_DNA"/>
</dbReference>
<name>A0A098SBB9_9BACT</name>
<evidence type="ECO:0000256" key="6">
    <source>
        <dbReference type="RuleBase" id="RU003797"/>
    </source>
</evidence>
<dbReference type="PANTHER" id="PTHR30471:SF3">
    <property type="entry name" value="UPF0758 PROTEIN YEES-RELATED"/>
    <property type="match status" value="1"/>
</dbReference>
<sequence>MTYPPQNLSIKSWAEADRPREKLLHQGKSALSDAELLAILIGSGTREDSAVNLAKKVLKSVGHNLNDLGRRSIAELCTFRGIGEAKAVTIAAALELGRRRQLSRIADKPQVNCSRDAFDAIAPILVDLQHEEFWILNLNRANRVMGRSRISTGGMAGTVVDAKILFRKALHAEASAIILCHNHPSGNLFPSQADLDLTKKLVKAGRAVDIPVLDHLIVSERGYYSFADEGKL</sequence>
<keyword evidence="5" id="KW-0482">Metalloprotease</keyword>
<evidence type="ECO:0000313" key="8">
    <source>
        <dbReference type="EMBL" id="KGE89466.1"/>
    </source>
</evidence>
<evidence type="ECO:0000256" key="3">
    <source>
        <dbReference type="ARBA" id="ARBA00022801"/>
    </source>
</evidence>
<dbReference type="InterPro" id="IPR001405">
    <property type="entry name" value="UPF0758"/>
</dbReference>
<proteinExistence type="inferred from homology"/>
<dbReference type="PROSITE" id="PS01302">
    <property type="entry name" value="UPF0758"/>
    <property type="match status" value="1"/>
</dbReference>
<dbReference type="InterPro" id="IPR020891">
    <property type="entry name" value="UPF0758_CS"/>
</dbReference>
<dbReference type="NCBIfam" id="TIGR00608">
    <property type="entry name" value="radc"/>
    <property type="match status" value="1"/>
</dbReference>
<feature type="domain" description="MPN" evidence="7">
    <location>
        <begin position="110"/>
        <end position="232"/>
    </location>
</feature>
<evidence type="ECO:0000256" key="1">
    <source>
        <dbReference type="ARBA" id="ARBA00022670"/>
    </source>
</evidence>
<dbReference type="OrthoDB" id="9804482at2"/>
<gene>
    <name evidence="8" type="ORF">IX84_02465</name>
</gene>
<comment type="caution">
    <text evidence="8">The sequence shown here is derived from an EMBL/GenBank/DDBJ whole genome shotgun (WGS) entry which is preliminary data.</text>
</comment>
<comment type="similarity">
    <text evidence="6">Belongs to the UPF0758 family.</text>
</comment>
<dbReference type="Pfam" id="PF20582">
    <property type="entry name" value="UPF0758_N"/>
    <property type="match status" value="1"/>
</dbReference>
<dbReference type="RefSeq" id="WP_044216254.1">
    <property type="nucleotide sequence ID" value="NZ_CAKZLC010000353.1"/>
</dbReference>
<evidence type="ECO:0000313" key="9">
    <source>
        <dbReference type="Proteomes" id="UP000029736"/>
    </source>
</evidence>
<dbReference type="Gene3D" id="3.40.140.10">
    <property type="entry name" value="Cytidine Deaminase, domain 2"/>
    <property type="match status" value="1"/>
</dbReference>
<evidence type="ECO:0000259" key="7">
    <source>
        <dbReference type="PROSITE" id="PS50249"/>
    </source>
</evidence>
<keyword evidence="1" id="KW-0645">Protease</keyword>
<dbReference type="STRING" id="1524460.IX84_02465"/>
<keyword evidence="2" id="KW-0479">Metal-binding</keyword>
<keyword evidence="4" id="KW-0862">Zinc</keyword>
<dbReference type="InterPro" id="IPR037518">
    <property type="entry name" value="MPN"/>
</dbReference>
<evidence type="ECO:0000256" key="2">
    <source>
        <dbReference type="ARBA" id="ARBA00022723"/>
    </source>
</evidence>
<keyword evidence="9" id="KW-1185">Reference proteome</keyword>
<dbReference type="NCBIfam" id="NF000642">
    <property type="entry name" value="PRK00024.1"/>
    <property type="match status" value="1"/>
</dbReference>
<dbReference type="AlphaFoldDB" id="A0A098SBB9"/>
<protein>
    <recommendedName>
        <fullName evidence="7">MPN domain-containing protein</fullName>
    </recommendedName>
</protein>
<reference evidence="8 9" key="1">
    <citation type="journal article" date="2014" name="Int. J. Syst. Evol. Microbiol.">
        <title>Phaeodactylibacter xiamenensis gen. nov., sp. nov., a member of the family Saprospiraceae isolated from the marine alga Phaeodactylum tricornutum.</title>
        <authorList>
            <person name="Chen Z.Jr."/>
            <person name="Lei X."/>
            <person name="Lai Q."/>
            <person name="Li Y."/>
            <person name="Zhang B."/>
            <person name="Zhang J."/>
            <person name="Zhang H."/>
            <person name="Yang L."/>
            <person name="Zheng W."/>
            <person name="Tian Y."/>
            <person name="Yu Z."/>
            <person name="Xu H.Jr."/>
            <person name="Zheng T."/>
        </authorList>
    </citation>
    <scope>NUCLEOTIDE SEQUENCE [LARGE SCALE GENOMIC DNA]</scope>
    <source>
        <strain evidence="8 9">KD52</strain>
    </source>
</reference>
<dbReference type="GO" id="GO:0008237">
    <property type="term" value="F:metallopeptidase activity"/>
    <property type="evidence" value="ECO:0007669"/>
    <property type="project" value="UniProtKB-KW"/>
</dbReference>
<evidence type="ECO:0000256" key="5">
    <source>
        <dbReference type="ARBA" id="ARBA00023049"/>
    </source>
</evidence>